<evidence type="ECO:0000313" key="9">
    <source>
        <dbReference type="Proteomes" id="UP000319859"/>
    </source>
</evidence>
<dbReference type="InterPro" id="IPR006664">
    <property type="entry name" value="OMP_bac"/>
</dbReference>
<feature type="compositionally biased region" description="Basic and acidic residues" evidence="5">
    <location>
        <begin position="314"/>
        <end position="328"/>
    </location>
</feature>
<dbReference type="GO" id="GO:0009279">
    <property type="term" value="C:cell outer membrane"/>
    <property type="evidence" value="ECO:0007669"/>
    <property type="project" value="UniProtKB-SubCell"/>
</dbReference>
<evidence type="ECO:0000313" key="8">
    <source>
        <dbReference type="EMBL" id="TWB10485.1"/>
    </source>
</evidence>
<feature type="domain" description="OmpA-like" evidence="7">
    <location>
        <begin position="213"/>
        <end position="328"/>
    </location>
</feature>
<dbReference type="PROSITE" id="PS51123">
    <property type="entry name" value="OMPA_2"/>
    <property type="match status" value="1"/>
</dbReference>
<dbReference type="PANTHER" id="PTHR30329:SF21">
    <property type="entry name" value="LIPOPROTEIN YIAD-RELATED"/>
    <property type="match status" value="1"/>
</dbReference>
<reference evidence="8 9" key="1">
    <citation type="submission" date="2019-06" db="EMBL/GenBank/DDBJ databases">
        <title>Genomic Encyclopedia of Type Strains, Phase IV (KMG-V): Genome sequencing to study the core and pangenomes of soil and plant-associated prokaryotes.</title>
        <authorList>
            <person name="Whitman W."/>
        </authorList>
    </citation>
    <scope>NUCLEOTIDE SEQUENCE [LARGE SCALE GENOMIC DNA]</scope>
    <source>
        <strain evidence="8 9">BR 11880</strain>
    </source>
</reference>
<name>A0A560EMJ5_9PROT</name>
<keyword evidence="2 4" id="KW-0472">Membrane</keyword>
<dbReference type="InterPro" id="IPR036737">
    <property type="entry name" value="OmpA-like_sf"/>
</dbReference>
<evidence type="ECO:0000256" key="3">
    <source>
        <dbReference type="ARBA" id="ARBA00023237"/>
    </source>
</evidence>
<dbReference type="AlphaFoldDB" id="A0A560EMJ5"/>
<keyword evidence="3" id="KW-0998">Cell outer membrane</keyword>
<comment type="subcellular location">
    <subcellularLocation>
        <location evidence="1">Cell outer membrane</location>
    </subcellularLocation>
</comment>
<evidence type="ECO:0000256" key="1">
    <source>
        <dbReference type="ARBA" id="ARBA00004442"/>
    </source>
</evidence>
<dbReference type="EMBL" id="VITN01000034">
    <property type="protein sequence ID" value="TWB10485.1"/>
    <property type="molecule type" value="Genomic_DNA"/>
</dbReference>
<protein>
    <submittedName>
        <fullName evidence="8">Uncharacterized protein DUF4892</fullName>
    </submittedName>
</protein>
<dbReference type="Pfam" id="PF00691">
    <property type="entry name" value="OmpA"/>
    <property type="match status" value="1"/>
</dbReference>
<dbReference type="PRINTS" id="PR01021">
    <property type="entry name" value="OMPADOMAIN"/>
</dbReference>
<dbReference type="InterPro" id="IPR050330">
    <property type="entry name" value="Bact_OuterMem_StrucFunc"/>
</dbReference>
<evidence type="ECO:0000256" key="6">
    <source>
        <dbReference type="SAM" id="SignalP"/>
    </source>
</evidence>
<feature type="region of interest" description="Disordered" evidence="5">
    <location>
        <begin position="308"/>
        <end position="328"/>
    </location>
</feature>
<proteinExistence type="predicted"/>
<sequence>MTISSRYHSIKARNYQAVLAVALPLLAATPVLAAGDVPGSKDHPLVSRFAGATITAYEHKDFDEAFLPDRPVKDADKAEGLHLEGKITRVWYTIGAGKSALEVERNYQDALRKAGFQTLFRCAKDECGDDFQSLVINSGKVLPPGKGDAAFGGAHRTILAKLPRPTGDAYVFLHIMEDSSNQRTLVNEEVVEIQPMQTGQVQIMDSGTMKNSLASSGKVALYGIYFDTDKAEVKPESKAQLDEMAKLLTANPALKVYIVGHTDSQGQFAHNLDLSQRRADAVAQSLTGTYHIAQGRLTAKGVASLAPVTTNDSDDGRAQNRRVELVQQ</sequence>
<dbReference type="PANTHER" id="PTHR30329">
    <property type="entry name" value="STATOR ELEMENT OF FLAGELLAR MOTOR COMPLEX"/>
    <property type="match status" value="1"/>
</dbReference>
<dbReference type="Pfam" id="PF16234">
    <property type="entry name" value="DUF4892"/>
    <property type="match status" value="1"/>
</dbReference>
<feature type="chain" id="PRO_5021847106" evidence="6">
    <location>
        <begin position="34"/>
        <end position="328"/>
    </location>
</feature>
<accession>A0A560EMJ5</accession>
<dbReference type="Proteomes" id="UP000319859">
    <property type="component" value="Unassembled WGS sequence"/>
</dbReference>
<comment type="caution">
    <text evidence="8">The sequence shown here is derived from an EMBL/GenBank/DDBJ whole genome shotgun (WGS) entry which is preliminary data.</text>
</comment>
<evidence type="ECO:0000256" key="2">
    <source>
        <dbReference type="ARBA" id="ARBA00023136"/>
    </source>
</evidence>
<dbReference type="RefSeq" id="WP_145754285.1">
    <property type="nucleotide sequence ID" value="NZ_VITN01000034.1"/>
</dbReference>
<evidence type="ECO:0000259" key="7">
    <source>
        <dbReference type="PROSITE" id="PS51123"/>
    </source>
</evidence>
<gene>
    <name evidence="8" type="ORF">FBZ89_1349</name>
</gene>
<evidence type="ECO:0000256" key="4">
    <source>
        <dbReference type="PROSITE-ProRule" id="PRU00473"/>
    </source>
</evidence>
<evidence type="ECO:0000256" key="5">
    <source>
        <dbReference type="SAM" id="MobiDB-lite"/>
    </source>
</evidence>
<dbReference type="Gene3D" id="3.30.1330.60">
    <property type="entry name" value="OmpA-like domain"/>
    <property type="match status" value="1"/>
</dbReference>
<feature type="signal peptide" evidence="6">
    <location>
        <begin position="1"/>
        <end position="33"/>
    </location>
</feature>
<dbReference type="SUPFAM" id="SSF103088">
    <property type="entry name" value="OmpA-like"/>
    <property type="match status" value="1"/>
</dbReference>
<keyword evidence="6" id="KW-0732">Signal</keyword>
<dbReference type="CDD" id="cd07185">
    <property type="entry name" value="OmpA_C-like"/>
    <property type="match status" value="1"/>
</dbReference>
<organism evidence="8 9">
    <name type="scientific">Nitrospirillum amazonense</name>
    <dbReference type="NCBI Taxonomy" id="28077"/>
    <lineage>
        <taxon>Bacteria</taxon>
        <taxon>Pseudomonadati</taxon>
        <taxon>Pseudomonadota</taxon>
        <taxon>Alphaproteobacteria</taxon>
        <taxon>Rhodospirillales</taxon>
        <taxon>Azospirillaceae</taxon>
        <taxon>Nitrospirillum</taxon>
    </lineage>
</organism>
<dbReference type="InterPro" id="IPR006665">
    <property type="entry name" value="OmpA-like"/>
</dbReference>
<dbReference type="InterPro" id="IPR032608">
    <property type="entry name" value="DUF4892"/>
</dbReference>
<dbReference type="OrthoDB" id="9792021at2"/>